<evidence type="ECO:0000313" key="3">
    <source>
        <dbReference type="Proteomes" id="UP000318626"/>
    </source>
</evidence>
<dbReference type="InterPro" id="IPR045608">
    <property type="entry name" value="Trypco2"/>
</dbReference>
<reference evidence="3" key="1">
    <citation type="submission" date="2019-02" db="EMBL/GenBank/DDBJ databases">
        <title>Deep-cultivation of Planctomycetes and their phenomic and genomic characterization uncovers novel biology.</title>
        <authorList>
            <person name="Wiegand S."/>
            <person name="Jogler M."/>
            <person name="Boedeker C."/>
            <person name="Pinto D."/>
            <person name="Vollmers J."/>
            <person name="Rivas-Marin E."/>
            <person name="Kohn T."/>
            <person name="Peeters S.H."/>
            <person name="Heuer A."/>
            <person name="Rast P."/>
            <person name="Oberbeckmann S."/>
            <person name="Bunk B."/>
            <person name="Jeske O."/>
            <person name="Meyerdierks A."/>
            <person name="Storesund J.E."/>
            <person name="Kallscheuer N."/>
            <person name="Luecker S."/>
            <person name="Lage O.M."/>
            <person name="Pohl T."/>
            <person name="Merkel B.J."/>
            <person name="Hornburger P."/>
            <person name="Mueller R.-W."/>
            <person name="Bruemmer F."/>
            <person name="Labrenz M."/>
            <person name="Spormann A.M."/>
            <person name="Op den Camp H."/>
            <person name="Overmann J."/>
            <person name="Amann R."/>
            <person name="Jetten M.S.M."/>
            <person name="Mascher T."/>
            <person name="Medema M.H."/>
            <person name="Devos D.P."/>
            <person name="Kaster A.-K."/>
            <person name="Ovreas L."/>
            <person name="Rohde M."/>
            <person name="Galperin M.Y."/>
            <person name="Jogler C."/>
        </authorList>
    </citation>
    <scope>NUCLEOTIDE SEQUENCE [LARGE SCALE GENOMIC DNA]</scope>
    <source>
        <strain evidence="3">Pan97</strain>
    </source>
</reference>
<keyword evidence="3" id="KW-1185">Reference proteome</keyword>
<dbReference type="Proteomes" id="UP000318626">
    <property type="component" value="Chromosome"/>
</dbReference>
<dbReference type="KEGG" id="bvo:Pan97_50110"/>
<evidence type="ECO:0000259" key="1">
    <source>
        <dbReference type="Pfam" id="PF19631"/>
    </source>
</evidence>
<name>A0A518CFC7_9BACT</name>
<protein>
    <recommendedName>
        <fullName evidence="1">Trypsin-co-occurring domain-containing protein</fullName>
    </recommendedName>
</protein>
<dbReference type="AlphaFoldDB" id="A0A518CFC7"/>
<sequence length="186" mass="20831">MTTAWKSCWDGELWCNRRADQLYMQRLPSMQEIELVIQQIKRAISDSQSDLSDRNIVIDKVELEINSILKDAPSGAFELEWGPVKFGGGASVSENQVTKIKLSLVPVEIEYELLAPKIHDRLTRSLESLLATVDEANSTPPEFGFQMGSIELSFVITEKSEVKILGLGTKASSSESQRIILHLRPK</sequence>
<dbReference type="Pfam" id="PF19631">
    <property type="entry name" value="Trypco2"/>
    <property type="match status" value="1"/>
</dbReference>
<accession>A0A518CFC7</accession>
<gene>
    <name evidence="2" type="ORF">Pan97_50110</name>
</gene>
<dbReference type="EMBL" id="CP036289">
    <property type="protein sequence ID" value="QDU77932.1"/>
    <property type="molecule type" value="Genomic_DNA"/>
</dbReference>
<feature type="domain" description="Trypsin-co-occurring" evidence="1">
    <location>
        <begin position="34"/>
        <end position="106"/>
    </location>
</feature>
<organism evidence="2 3">
    <name type="scientific">Bremerella volcania</name>
    <dbReference type="NCBI Taxonomy" id="2527984"/>
    <lineage>
        <taxon>Bacteria</taxon>
        <taxon>Pseudomonadati</taxon>
        <taxon>Planctomycetota</taxon>
        <taxon>Planctomycetia</taxon>
        <taxon>Pirellulales</taxon>
        <taxon>Pirellulaceae</taxon>
        <taxon>Bremerella</taxon>
    </lineage>
</organism>
<proteinExistence type="predicted"/>
<evidence type="ECO:0000313" key="2">
    <source>
        <dbReference type="EMBL" id="QDU77932.1"/>
    </source>
</evidence>